<dbReference type="EMBL" id="CAJVQB010165514">
    <property type="protein sequence ID" value="CAG8856933.1"/>
    <property type="molecule type" value="Genomic_DNA"/>
</dbReference>
<protein>
    <submittedName>
        <fullName evidence="1">1382_t:CDS:1</fullName>
    </submittedName>
</protein>
<gene>
    <name evidence="1" type="ORF">GMARGA_LOCUS45754</name>
</gene>
<feature type="non-terminal residue" evidence="1">
    <location>
        <position position="54"/>
    </location>
</feature>
<feature type="non-terminal residue" evidence="1">
    <location>
        <position position="1"/>
    </location>
</feature>
<proteinExistence type="predicted"/>
<accession>A0ABN7XRH2</accession>
<evidence type="ECO:0000313" key="2">
    <source>
        <dbReference type="Proteomes" id="UP000789901"/>
    </source>
</evidence>
<dbReference type="Proteomes" id="UP000789901">
    <property type="component" value="Unassembled WGS sequence"/>
</dbReference>
<keyword evidence="2" id="KW-1185">Reference proteome</keyword>
<evidence type="ECO:0000313" key="1">
    <source>
        <dbReference type="EMBL" id="CAG8856933.1"/>
    </source>
</evidence>
<reference evidence="1 2" key="1">
    <citation type="submission" date="2021-06" db="EMBL/GenBank/DDBJ databases">
        <authorList>
            <person name="Kallberg Y."/>
            <person name="Tangrot J."/>
            <person name="Rosling A."/>
        </authorList>
    </citation>
    <scope>NUCLEOTIDE SEQUENCE [LARGE SCALE GENOMIC DNA]</scope>
    <source>
        <strain evidence="1 2">120-4 pot B 10/14</strain>
    </source>
</reference>
<comment type="caution">
    <text evidence="1">The sequence shown here is derived from an EMBL/GenBank/DDBJ whole genome shotgun (WGS) entry which is preliminary data.</text>
</comment>
<name>A0ABN7XRH2_GIGMA</name>
<organism evidence="1 2">
    <name type="scientific">Gigaspora margarita</name>
    <dbReference type="NCBI Taxonomy" id="4874"/>
    <lineage>
        <taxon>Eukaryota</taxon>
        <taxon>Fungi</taxon>
        <taxon>Fungi incertae sedis</taxon>
        <taxon>Mucoromycota</taxon>
        <taxon>Glomeromycotina</taxon>
        <taxon>Glomeromycetes</taxon>
        <taxon>Diversisporales</taxon>
        <taxon>Gigasporaceae</taxon>
        <taxon>Gigaspora</taxon>
    </lineage>
</organism>
<sequence>DLIEELRDGHTLLSSTDYHKYAFDQGLSLYSVIKEDGTQQIKVFNDIKDPNNID</sequence>